<keyword evidence="5" id="KW-1185">Reference proteome</keyword>
<evidence type="ECO:0000256" key="1">
    <source>
        <dbReference type="ARBA" id="ARBA00009081"/>
    </source>
</evidence>
<dbReference type="AlphaFoldDB" id="A0AA41NAU5"/>
<dbReference type="EMBL" id="JAATJV010412719">
    <property type="protein sequence ID" value="MBZ3886969.1"/>
    <property type="molecule type" value="Genomic_DNA"/>
</dbReference>
<dbReference type="GO" id="GO:0005737">
    <property type="term" value="C:cytoplasm"/>
    <property type="evidence" value="ECO:0007669"/>
    <property type="project" value="TreeGrafter"/>
</dbReference>
<dbReference type="PANTHER" id="PTHR31368:SF6">
    <property type="entry name" value="KH HOMOLOGY DOMAIN-CONTAINING PROTEIN 1"/>
    <property type="match status" value="1"/>
</dbReference>
<organism evidence="4 5">
    <name type="scientific">Sciurus carolinensis</name>
    <name type="common">Eastern gray squirrel</name>
    <dbReference type="NCBI Taxonomy" id="30640"/>
    <lineage>
        <taxon>Eukaryota</taxon>
        <taxon>Metazoa</taxon>
        <taxon>Chordata</taxon>
        <taxon>Craniata</taxon>
        <taxon>Vertebrata</taxon>
        <taxon>Euteleostomi</taxon>
        <taxon>Mammalia</taxon>
        <taxon>Eutheria</taxon>
        <taxon>Euarchontoglires</taxon>
        <taxon>Glires</taxon>
        <taxon>Rodentia</taxon>
        <taxon>Sciuromorpha</taxon>
        <taxon>Sciuridae</taxon>
        <taxon>Sciurinae</taxon>
        <taxon>Sciurini</taxon>
        <taxon>Sciurus</taxon>
    </lineage>
</organism>
<dbReference type="InterPro" id="IPR031952">
    <property type="entry name" value="MOEP19_KH-like"/>
</dbReference>
<protein>
    <submittedName>
        <fullName evidence="4">KH homology domain-containing protein 1</fullName>
    </submittedName>
</protein>
<dbReference type="PANTHER" id="PTHR31368">
    <property type="entry name" value="DEVELOPMENT PLURPOTENCY-ASSOCIATED PROTEIN 1/5 FAMILY MEMBER"/>
    <property type="match status" value="1"/>
</dbReference>
<dbReference type="InterPro" id="IPR036612">
    <property type="entry name" value="KH_dom_type_1_sf"/>
</dbReference>
<comment type="similarity">
    <text evidence="1">Belongs to the KHDC1 family.</text>
</comment>
<proteinExistence type="inferred from homology"/>
<dbReference type="GO" id="GO:0003723">
    <property type="term" value="F:RNA binding"/>
    <property type="evidence" value="ECO:0007669"/>
    <property type="project" value="UniProtKB-KW"/>
</dbReference>
<dbReference type="Pfam" id="PF16005">
    <property type="entry name" value="MOEP19"/>
    <property type="match status" value="1"/>
</dbReference>
<evidence type="ECO:0000256" key="2">
    <source>
        <dbReference type="ARBA" id="ARBA00022884"/>
    </source>
</evidence>
<dbReference type="Proteomes" id="UP001166674">
    <property type="component" value="Unassembled WGS sequence"/>
</dbReference>
<gene>
    <name evidence="4" type="ORF">SUZIE_190605</name>
</gene>
<evidence type="ECO:0000259" key="3">
    <source>
        <dbReference type="Pfam" id="PF16005"/>
    </source>
</evidence>
<evidence type="ECO:0000313" key="4">
    <source>
        <dbReference type="EMBL" id="MBZ3886969.1"/>
    </source>
</evidence>
<evidence type="ECO:0000313" key="5">
    <source>
        <dbReference type="Proteomes" id="UP001166674"/>
    </source>
</evidence>
<feature type="domain" description="KH-like RNA-binding" evidence="3">
    <location>
        <begin position="6"/>
        <end position="89"/>
    </location>
</feature>
<comment type="caution">
    <text evidence="4">The sequence shown here is derived from an EMBL/GenBank/DDBJ whole genome shotgun (WGS) entry which is preliminary data.</text>
</comment>
<keyword evidence="2" id="KW-0694">RNA-binding</keyword>
<dbReference type="Gene3D" id="3.30.1370.10">
    <property type="entry name" value="K Homology domain, type 1"/>
    <property type="match status" value="1"/>
</dbReference>
<name>A0AA41NAU5_SCICA</name>
<accession>A0AA41NAU5</accession>
<sequence>MSTLGKKAWWTLPANFHSPLVFYMEEDQEKHIFGQGDTYLRCIELHSHTLIQLEPWFTATGQIRVTVVGPQRARQWLLAMIRSVGSQNSYYKSQGLEMLKRVRSQPLTDGDLTGNTMVEPDTWSISLATRLSRIISLEAPQGSPYQLHGCFQLHWS</sequence>
<reference evidence="4" key="1">
    <citation type="submission" date="2020-03" db="EMBL/GenBank/DDBJ databases">
        <title>Studies in the Genomics of Life Span.</title>
        <authorList>
            <person name="Glass D."/>
        </authorList>
    </citation>
    <scope>NUCLEOTIDE SEQUENCE</scope>
    <source>
        <strain evidence="4">SUZIE</strain>
        <tissue evidence="4">Muscle</tissue>
    </source>
</reference>
<dbReference type="CDD" id="cd12795">
    <property type="entry name" value="FILIA_N_like"/>
    <property type="match status" value="1"/>
</dbReference>